<organism evidence="5">
    <name type="scientific">Sarcoptes scabiei</name>
    <name type="common">Itch mite</name>
    <name type="synonym">Acarus scabiei</name>
    <dbReference type="NCBI Taxonomy" id="52283"/>
    <lineage>
        <taxon>Eukaryota</taxon>
        <taxon>Metazoa</taxon>
        <taxon>Ecdysozoa</taxon>
        <taxon>Arthropoda</taxon>
        <taxon>Chelicerata</taxon>
        <taxon>Arachnida</taxon>
        <taxon>Acari</taxon>
        <taxon>Acariformes</taxon>
        <taxon>Sarcoptiformes</taxon>
        <taxon>Astigmata</taxon>
        <taxon>Psoroptidia</taxon>
        <taxon>Sarcoptoidea</taxon>
        <taxon>Sarcoptidae</taxon>
        <taxon>Sarcoptinae</taxon>
        <taxon>Sarcoptes</taxon>
    </lineage>
</organism>
<keyword evidence="5" id="KW-0418">Kinase</keyword>
<evidence type="ECO:0000259" key="4">
    <source>
        <dbReference type="PROSITE" id="PS50002"/>
    </source>
</evidence>
<proteinExistence type="predicted"/>
<evidence type="ECO:0000256" key="2">
    <source>
        <dbReference type="PROSITE-ProRule" id="PRU00192"/>
    </source>
</evidence>
<feature type="domain" description="SH3" evidence="4">
    <location>
        <begin position="144"/>
        <end position="206"/>
    </location>
</feature>
<dbReference type="Pfam" id="PF00018">
    <property type="entry name" value="SH3_1"/>
    <property type="match status" value="1"/>
</dbReference>
<dbReference type="InterPro" id="IPR001452">
    <property type="entry name" value="SH3_domain"/>
</dbReference>
<reference evidence="7" key="1">
    <citation type="journal article" date="2020" name="PLoS Negl. Trop. Dis.">
        <title>High-quality nuclear genome for Sarcoptes scabiei-A critical resource for a neglected parasite.</title>
        <authorList>
            <person name="Korhonen P.K."/>
            <person name="Gasser R.B."/>
            <person name="Ma G."/>
            <person name="Wang T."/>
            <person name="Stroehlein A.J."/>
            <person name="Young N.D."/>
            <person name="Ang C.S."/>
            <person name="Fernando D.D."/>
            <person name="Lu H.C."/>
            <person name="Taylor S."/>
            <person name="Reynolds S.L."/>
            <person name="Mofiz E."/>
            <person name="Najaraj S.H."/>
            <person name="Gowda H."/>
            <person name="Madugundu A."/>
            <person name="Renuse S."/>
            <person name="Holt D."/>
            <person name="Pandey A."/>
            <person name="Papenfuss A.T."/>
            <person name="Fischer K."/>
        </authorList>
    </citation>
    <scope>NUCLEOTIDE SEQUENCE [LARGE SCALE GENOMIC DNA]</scope>
</reference>
<dbReference type="GO" id="GO:0043328">
    <property type="term" value="P:protein transport to vacuole involved in ubiquitin-dependent protein catabolic process via the multivesicular body sorting pathway"/>
    <property type="evidence" value="ECO:0007669"/>
    <property type="project" value="TreeGrafter"/>
</dbReference>
<dbReference type="SUPFAM" id="SSF50044">
    <property type="entry name" value="SH3-domain"/>
    <property type="match status" value="1"/>
</dbReference>
<dbReference type="EMBL" id="WVUK01000048">
    <property type="protein sequence ID" value="KAF7495380.1"/>
    <property type="molecule type" value="Genomic_DNA"/>
</dbReference>
<dbReference type="CDD" id="cd11845">
    <property type="entry name" value="SH3_Src_like"/>
    <property type="match status" value="1"/>
</dbReference>
<dbReference type="InterPro" id="IPR036028">
    <property type="entry name" value="SH3-like_dom_sf"/>
</dbReference>
<evidence type="ECO:0000256" key="3">
    <source>
        <dbReference type="SAM" id="MobiDB-lite"/>
    </source>
</evidence>
<dbReference type="GO" id="GO:0033565">
    <property type="term" value="C:ESCRT-0 complex"/>
    <property type="evidence" value="ECO:0007669"/>
    <property type="project" value="TreeGrafter"/>
</dbReference>
<reference evidence="5" key="2">
    <citation type="submission" date="2020-01" db="EMBL/GenBank/DDBJ databases">
        <authorList>
            <person name="Korhonen P.K.K."/>
            <person name="Guangxu M.G."/>
            <person name="Wang T.W."/>
            <person name="Stroehlein A.J.S."/>
            <person name="Young N.D."/>
            <person name="Ang C.-S.A."/>
            <person name="Fernando D.W.F."/>
            <person name="Lu H.L."/>
            <person name="Taylor S.T."/>
            <person name="Ehtesham M.E.M."/>
            <person name="Najaraj S.H.N."/>
            <person name="Harsha G.H.G."/>
            <person name="Madugundu A.M."/>
            <person name="Renuse S.R."/>
            <person name="Holt D.H."/>
            <person name="Pandey A.P."/>
            <person name="Papenfuss A.P."/>
            <person name="Gasser R.B.G."/>
            <person name="Fischer K.F."/>
        </authorList>
    </citation>
    <scope>NUCLEOTIDE SEQUENCE</scope>
    <source>
        <strain evidence="5">SSS_KF_BRIS2020</strain>
    </source>
</reference>
<reference evidence="6" key="3">
    <citation type="submission" date="2022-06" db="UniProtKB">
        <authorList>
            <consortium name="EnsemblMetazoa"/>
        </authorList>
    </citation>
    <scope>IDENTIFICATION</scope>
</reference>
<protein>
    <submittedName>
        <fullName evidence="5">Tyrosine-protein kinase Src64B</fullName>
    </submittedName>
</protein>
<dbReference type="Proteomes" id="UP000070412">
    <property type="component" value="Unassembled WGS sequence"/>
</dbReference>
<dbReference type="Gene3D" id="2.30.30.40">
    <property type="entry name" value="SH3 Domains"/>
    <property type="match status" value="1"/>
</dbReference>
<name>A0A834RGC8_SARSC</name>
<gene>
    <name evidence="5" type="ORF">SSS_8270</name>
</gene>
<sequence length="210" mass="23533">MFKLIAKLGCISPKPIKHPKKPLPTLPNQSDEQNDLTNESIRDQSNNQSLNRIDNLSAKHSISFDQKETSVRIQSPKNTSKKSLLALQASRKSNNDSLDDGTISIVQKNRNNSVSISTKSSTNSNKNNNMVRGGHTAGNTNCSRLSNIVIALYAYESREEGELSFEKNEKLIVLDDSEPDWWLASKLNQPERKGFIPMNFVVYNAIETKE</sequence>
<feature type="compositionally biased region" description="Low complexity" evidence="3">
    <location>
        <begin position="111"/>
        <end position="129"/>
    </location>
</feature>
<dbReference type="OrthoDB" id="5983572at2759"/>
<evidence type="ECO:0000256" key="1">
    <source>
        <dbReference type="ARBA" id="ARBA00022443"/>
    </source>
</evidence>
<dbReference type="PROSITE" id="PS50002">
    <property type="entry name" value="SH3"/>
    <property type="match status" value="1"/>
</dbReference>
<dbReference type="SMART" id="SM00326">
    <property type="entry name" value="SH3"/>
    <property type="match status" value="1"/>
</dbReference>
<feature type="region of interest" description="Disordered" evidence="3">
    <location>
        <begin position="13"/>
        <end position="54"/>
    </location>
</feature>
<dbReference type="PANTHER" id="PTHR45929:SF3">
    <property type="entry name" value="JAK PATHWAY SIGNAL TRANSDUCTION ADAPTOR MOLECULE"/>
    <property type="match status" value="1"/>
</dbReference>
<accession>A0A834RGC8</accession>
<evidence type="ECO:0000313" key="6">
    <source>
        <dbReference type="EnsemblMetazoa" id="KAF7495380.1"/>
    </source>
</evidence>
<keyword evidence="1 2" id="KW-0728">SH3 domain</keyword>
<feature type="region of interest" description="Disordered" evidence="3">
    <location>
        <begin position="109"/>
        <end position="138"/>
    </location>
</feature>
<evidence type="ECO:0000313" key="5">
    <source>
        <dbReference type="EMBL" id="KAF7495380.1"/>
    </source>
</evidence>
<dbReference type="GO" id="GO:0016301">
    <property type="term" value="F:kinase activity"/>
    <property type="evidence" value="ECO:0007669"/>
    <property type="project" value="UniProtKB-KW"/>
</dbReference>
<dbReference type="AlphaFoldDB" id="A0A834RGC8"/>
<keyword evidence="5" id="KW-0808">Transferase</keyword>
<dbReference type="InterPro" id="IPR050670">
    <property type="entry name" value="STAM"/>
</dbReference>
<evidence type="ECO:0000313" key="7">
    <source>
        <dbReference type="Proteomes" id="UP000070412"/>
    </source>
</evidence>
<dbReference type="PRINTS" id="PR00452">
    <property type="entry name" value="SH3DOMAIN"/>
</dbReference>
<dbReference type="EnsemblMetazoa" id="SSS_8270s_mrna">
    <property type="protein sequence ID" value="KAF7495380.1"/>
    <property type="gene ID" value="SSS_8270"/>
</dbReference>
<keyword evidence="7" id="KW-1185">Reference proteome</keyword>
<dbReference type="PANTHER" id="PTHR45929">
    <property type="entry name" value="JAK PATHWAY SIGNAL TRANSDUCTION ADAPTOR MOLECULE"/>
    <property type="match status" value="1"/>
</dbReference>
<feature type="compositionally biased region" description="Polar residues" evidence="3">
    <location>
        <begin position="28"/>
        <end position="54"/>
    </location>
</feature>